<dbReference type="SUPFAM" id="SSF49503">
    <property type="entry name" value="Cupredoxins"/>
    <property type="match status" value="3"/>
</dbReference>
<keyword evidence="6" id="KW-0964">Secreted</keyword>
<proteinExistence type="inferred from homology"/>
<reference evidence="16" key="2">
    <citation type="submission" date="2015-01" db="EMBL/GenBank/DDBJ databases">
        <title>Evolutionary Origins and Diversification of the Mycorrhizal Mutualists.</title>
        <authorList>
            <consortium name="DOE Joint Genome Institute"/>
            <consortium name="Mycorrhizal Genomics Consortium"/>
            <person name="Kohler A."/>
            <person name="Kuo A."/>
            <person name="Nagy L.G."/>
            <person name="Floudas D."/>
            <person name="Copeland A."/>
            <person name="Barry K.W."/>
            <person name="Cichocki N."/>
            <person name="Veneault-Fourrey C."/>
            <person name="LaButti K."/>
            <person name="Lindquist E.A."/>
            <person name="Lipzen A."/>
            <person name="Lundell T."/>
            <person name="Morin E."/>
            <person name="Murat C."/>
            <person name="Riley R."/>
            <person name="Ohm R."/>
            <person name="Sun H."/>
            <person name="Tunlid A."/>
            <person name="Henrissat B."/>
            <person name="Grigoriev I.V."/>
            <person name="Hibbett D.S."/>
            <person name="Martin F."/>
        </authorList>
    </citation>
    <scope>NUCLEOTIDE SEQUENCE [LARGE SCALE GENOMIC DNA]</scope>
    <source>
        <strain evidence="16">LaAM-08-1</strain>
    </source>
</reference>
<evidence type="ECO:0000256" key="10">
    <source>
        <dbReference type="ARBA" id="ARBA00023157"/>
    </source>
</evidence>
<dbReference type="InterPro" id="IPR011707">
    <property type="entry name" value="Cu-oxidase-like_N"/>
</dbReference>
<evidence type="ECO:0000256" key="6">
    <source>
        <dbReference type="ARBA" id="ARBA00022525"/>
    </source>
</evidence>
<keyword evidence="11" id="KW-0325">Glycoprotein</keyword>
<dbReference type="Pfam" id="PF00394">
    <property type="entry name" value="Cu-oxidase"/>
    <property type="match status" value="1"/>
</dbReference>
<dbReference type="STRING" id="1095629.A0A0C9WHX7"/>
<name>A0A0C9WHX7_9AGAR</name>
<comment type="similarity">
    <text evidence="4">Belongs to the multicopper oxidase family.</text>
</comment>
<protein>
    <recommendedName>
        <fullName evidence="5">laccase</fullName>
        <ecNumber evidence="5">1.10.3.2</ecNumber>
    </recommendedName>
</protein>
<dbReference type="GO" id="GO:0005576">
    <property type="term" value="C:extracellular region"/>
    <property type="evidence" value="ECO:0007669"/>
    <property type="project" value="UniProtKB-SubCell"/>
</dbReference>
<comment type="catalytic activity">
    <reaction evidence="1">
        <text>4 hydroquinone + O2 = 4 benzosemiquinone + 2 H2O</text>
        <dbReference type="Rhea" id="RHEA:11276"/>
        <dbReference type="ChEBI" id="CHEBI:15377"/>
        <dbReference type="ChEBI" id="CHEBI:15379"/>
        <dbReference type="ChEBI" id="CHEBI:17594"/>
        <dbReference type="ChEBI" id="CHEBI:17977"/>
        <dbReference type="EC" id="1.10.3.2"/>
    </reaction>
</comment>
<dbReference type="Gene3D" id="2.60.40.420">
    <property type="entry name" value="Cupredoxins - blue copper proteins"/>
    <property type="match status" value="3"/>
</dbReference>
<dbReference type="EMBL" id="KN838952">
    <property type="protein sequence ID" value="KIJ91964.1"/>
    <property type="molecule type" value="Genomic_DNA"/>
</dbReference>
<sequence>MTWWMMDGGSPRSSVLWRRGGTFRLNVVNSLTDLTMLRSTSIHWHSVFQYRITWADGVSGVMNQYCDGLRGPLVVYDPKIHTNFFQGEDKSYGTLVNGKVRYVGGPYVNLAEMNGVRGKRYRFRLISISCGPDYVFSIDGRQFTVIEADGQNVLPVTINGIRLFEASYEFRIRALPNASRNGLSGGFTWDNSLATFAINGTPFVPTLVPVLLQILAQIESAQQLLPPGLIYTLPRNKVVEVFIPWLGGPHPFHLRHPFNVVRSDVIWIEDEQGSNVTIRFTTDDAGPWIFHW</sequence>
<organism evidence="15 16">
    <name type="scientific">Laccaria amethystina LaAM-08-1</name>
    <dbReference type="NCBI Taxonomy" id="1095629"/>
    <lineage>
        <taxon>Eukaryota</taxon>
        <taxon>Fungi</taxon>
        <taxon>Dikarya</taxon>
        <taxon>Basidiomycota</taxon>
        <taxon>Agaricomycotina</taxon>
        <taxon>Agaricomycetes</taxon>
        <taxon>Agaricomycetidae</taxon>
        <taxon>Agaricales</taxon>
        <taxon>Agaricineae</taxon>
        <taxon>Hydnangiaceae</taxon>
        <taxon>Laccaria</taxon>
    </lineage>
</organism>
<evidence type="ECO:0000256" key="4">
    <source>
        <dbReference type="ARBA" id="ARBA00010609"/>
    </source>
</evidence>
<keyword evidence="16" id="KW-1185">Reference proteome</keyword>
<keyword evidence="10" id="KW-1015">Disulfide bond</keyword>
<comment type="subcellular location">
    <subcellularLocation>
        <location evidence="3">Secreted</location>
    </subcellularLocation>
</comment>
<accession>A0A0C9WHX7</accession>
<evidence type="ECO:0000259" key="13">
    <source>
        <dbReference type="Pfam" id="PF07731"/>
    </source>
</evidence>
<evidence type="ECO:0000256" key="5">
    <source>
        <dbReference type="ARBA" id="ARBA00012297"/>
    </source>
</evidence>
<comment type="cofactor">
    <cofactor evidence="2">
        <name>Cu cation</name>
        <dbReference type="ChEBI" id="CHEBI:23378"/>
    </cofactor>
</comment>
<keyword evidence="8" id="KW-0560">Oxidoreductase</keyword>
<evidence type="ECO:0000256" key="3">
    <source>
        <dbReference type="ARBA" id="ARBA00004613"/>
    </source>
</evidence>
<keyword evidence="9" id="KW-0186">Copper</keyword>
<dbReference type="InterPro" id="IPR008972">
    <property type="entry name" value="Cupredoxin"/>
</dbReference>
<dbReference type="OrthoDB" id="2121828at2759"/>
<keyword evidence="7" id="KW-0479">Metal-binding</keyword>
<evidence type="ECO:0000256" key="8">
    <source>
        <dbReference type="ARBA" id="ARBA00023002"/>
    </source>
</evidence>
<dbReference type="AlphaFoldDB" id="A0A0C9WHX7"/>
<dbReference type="PANTHER" id="PTHR11709">
    <property type="entry name" value="MULTI-COPPER OXIDASE"/>
    <property type="match status" value="1"/>
</dbReference>
<evidence type="ECO:0000259" key="14">
    <source>
        <dbReference type="Pfam" id="PF07732"/>
    </source>
</evidence>
<evidence type="ECO:0000256" key="11">
    <source>
        <dbReference type="ARBA" id="ARBA00023180"/>
    </source>
</evidence>
<evidence type="ECO:0000256" key="1">
    <source>
        <dbReference type="ARBA" id="ARBA00000349"/>
    </source>
</evidence>
<dbReference type="Pfam" id="PF07732">
    <property type="entry name" value="Cu-oxidase_3"/>
    <property type="match status" value="1"/>
</dbReference>
<dbReference type="EC" id="1.10.3.2" evidence="5"/>
<dbReference type="HOGENOM" id="CLU_953356_0_0_1"/>
<gene>
    <name evidence="15" type="ORF">K443DRAFT_135389</name>
</gene>
<dbReference type="InterPro" id="IPR001117">
    <property type="entry name" value="Cu-oxidase_2nd"/>
</dbReference>
<dbReference type="GO" id="GO:0052716">
    <property type="term" value="F:hydroquinone:oxygen oxidoreductase activity"/>
    <property type="evidence" value="ECO:0007669"/>
    <property type="project" value="UniProtKB-EC"/>
</dbReference>
<dbReference type="Proteomes" id="UP000054477">
    <property type="component" value="Unassembled WGS sequence"/>
</dbReference>
<evidence type="ECO:0000259" key="12">
    <source>
        <dbReference type="Pfam" id="PF00394"/>
    </source>
</evidence>
<feature type="domain" description="Plastocyanin-like" evidence="12">
    <location>
        <begin position="91"/>
        <end position="166"/>
    </location>
</feature>
<feature type="domain" description="Plastocyanin-like" evidence="13">
    <location>
        <begin position="207"/>
        <end position="291"/>
    </location>
</feature>
<dbReference type="InterPro" id="IPR011706">
    <property type="entry name" value="Cu-oxidase_C"/>
</dbReference>
<dbReference type="Pfam" id="PF07731">
    <property type="entry name" value="Cu-oxidase_2"/>
    <property type="match status" value="1"/>
</dbReference>
<evidence type="ECO:0000313" key="16">
    <source>
        <dbReference type="Proteomes" id="UP000054477"/>
    </source>
</evidence>
<evidence type="ECO:0000313" key="15">
    <source>
        <dbReference type="EMBL" id="KIJ91964.1"/>
    </source>
</evidence>
<dbReference type="GO" id="GO:0005507">
    <property type="term" value="F:copper ion binding"/>
    <property type="evidence" value="ECO:0007669"/>
    <property type="project" value="InterPro"/>
</dbReference>
<dbReference type="PANTHER" id="PTHR11709:SF394">
    <property type="entry name" value="FI03373P-RELATED"/>
    <property type="match status" value="1"/>
</dbReference>
<evidence type="ECO:0000256" key="7">
    <source>
        <dbReference type="ARBA" id="ARBA00022723"/>
    </source>
</evidence>
<reference evidence="15 16" key="1">
    <citation type="submission" date="2014-04" db="EMBL/GenBank/DDBJ databases">
        <authorList>
            <consortium name="DOE Joint Genome Institute"/>
            <person name="Kuo A."/>
            <person name="Kohler A."/>
            <person name="Nagy L.G."/>
            <person name="Floudas D."/>
            <person name="Copeland A."/>
            <person name="Barry K.W."/>
            <person name="Cichocki N."/>
            <person name="Veneault-Fourrey C."/>
            <person name="LaButti K."/>
            <person name="Lindquist E.A."/>
            <person name="Lipzen A."/>
            <person name="Lundell T."/>
            <person name="Morin E."/>
            <person name="Murat C."/>
            <person name="Sun H."/>
            <person name="Tunlid A."/>
            <person name="Henrissat B."/>
            <person name="Grigoriev I.V."/>
            <person name="Hibbett D.S."/>
            <person name="Martin F."/>
            <person name="Nordberg H.P."/>
            <person name="Cantor M.N."/>
            <person name="Hua S.X."/>
        </authorList>
    </citation>
    <scope>NUCLEOTIDE SEQUENCE [LARGE SCALE GENOMIC DNA]</scope>
    <source>
        <strain evidence="15 16">LaAM-08-1</strain>
    </source>
</reference>
<dbReference type="InterPro" id="IPR045087">
    <property type="entry name" value="Cu-oxidase_fam"/>
</dbReference>
<evidence type="ECO:0000256" key="2">
    <source>
        <dbReference type="ARBA" id="ARBA00001935"/>
    </source>
</evidence>
<feature type="domain" description="Plastocyanin-like" evidence="14">
    <location>
        <begin position="3"/>
        <end position="63"/>
    </location>
</feature>
<evidence type="ECO:0000256" key="9">
    <source>
        <dbReference type="ARBA" id="ARBA00023008"/>
    </source>
</evidence>